<dbReference type="PANTHER" id="PTHR43744:SF1">
    <property type="entry name" value="BINDING-PROTEIN-DEPENDENT TRANSPORT SYSTEMS INNER MEMBRANE COMPONENT"/>
    <property type="match status" value="1"/>
</dbReference>
<comment type="similarity">
    <text evidence="7">Belongs to the binding-protein-dependent transport system permease family.</text>
</comment>
<evidence type="ECO:0000259" key="8">
    <source>
        <dbReference type="PROSITE" id="PS50928"/>
    </source>
</evidence>
<keyword evidence="6 7" id="KW-0472">Membrane</keyword>
<feature type="transmembrane region" description="Helical" evidence="7">
    <location>
        <begin position="127"/>
        <end position="146"/>
    </location>
</feature>
<evidence type="ECO:0000313" key="9">
    <source>
        <dbReference type="EMBL" id="OJG10732.1"/>
    </source>
</evidence>
<evidence type="ECO:0000256" key="6">
    <source>
        <dbReference type="ARBA" id="ARBA00023136"/>
    </source>
</evidence>
<dbReference type="InterPro" id="IPR035906">
    <property type="entry name" value="MetI-like_sf"/>
</dbReference>
<feature type="domain" description="ABC transmembrane type-1" evidence="8">
    <location>
        <begin position="84"/>
        <end position="275"/>
    </location>
</feature>
<accession>A0A1L8QT99</accession>
<keyword evidence="3" id="KW-1003">Cell membrane</keyword>
<comment type="caution">
    <text evidence="9">The sequence shown here is derived from an EMBL/GenBank/DDBJ whole genome shotgun (WGS) entry which is preliminary data.</text>
</comment>
<dbReference type="GO" id="GO:0055085">
    <property type="term" value="P:transmembrane transport"/>
    <property type="evidence" value="ECO:0007669"/>
    <property type="project" value="InterPro"/>
</dbReference>
<dbReference type="AlphaFoldDB" id="A0A1L8QT99"/>
<protein>
    <recommendedName>
        <fullName evidence="8">ABC transmembrane type-1 domain-containing protein</fullName>
    </recommendedName>
</protein>
<dbReference type="GO" id="GO:0005886">
    <property type="term" value="C:plasma membrane"/>
    <property type="evidence" value="ECO:0007669"/>
    <property type="project" value="UniProtKB-SubCell"/>
</dbReference>
<feature type="transmembrane region" description="Helical" evidence="7">
    <location>
        <begin position="194"/>
        <end position="219"/>
    </location>
</feature>
<dbReference type="STRING" id="328396.RU93_GL001945"/>
<dbReference type="PROSITE" id="PS50928">
    <property type="entry name" value="ABC_TM1"/>
    <property type="match status" value="1"/>
</dbReference>
<dbReference type="SUPFAM" id="SSF161098">
    <property type="entry name" value="MetI-like"/>
    <property type="match status" value="1"/>
</dbReference>
<evidence type="ECO:0000256" key="3">
    <source>
        <dbReference type="ARBA" id="ARBA00022475"/>
    </source>
</evidence>
<evidence type="ECO:0000256" key="1">
    <source>
        <dbReference type="ARBA" id="ARBA00004651"/>
    </source>
</evidence>
<proteinExistence type="inferred from homology"/>
<comment type="subcellular location">
    <subcellularLocation>
        <location evidence="1 7">Cell membrane</location>
        <topology evidence="1 7">Multi-pass membrane protein</topology>
    </subcellularLocation>
</comment>
<evidence type="ECO:0000256" key="2">
    <source>
        <dbReference type="ARBA" id="ARBA00022448"/>
    </source>
</evidence>
<name>A0A1L8QT99_9ENTE</name>
<dbReference type="PANTHER" id="PTHR43744">
    <property type="entry name" value="ABC TRANSPORTER PERMEASE PROTEIN MG189-RELATED-RELATED"/>
    <property type="match status" value="1"/>
</dbReference>
<gene>
    <name evidence="9" type="ORF">RU93_GL001945</name>
</gene>
<organism evidence="9 10">
    <name type="scientific">Enterococcus aquimarinus</name>
    <dbReference type="NCBI Taxonomy" id="328396"/>
    <lineage>
        <taxon>Bacteria</taxon>
        <taxon>Bacillati</taxon>
        <taxon>Bacillota</taxon>
        <taxon>Bacilli</taxon>
        <taxon>Lactobacillales</taxon>
        <taxon>Enterococcaceae</taxon>
        <taxon>Enterococcus</taxon>
    </lineage>
</organism>
<dbReference type="InterPro" id="IPR000515">
    <property type="entry name" value="MetI-like"/>
</dbReference>
<keyword evidence="2 7" id="KW-0813">Transport</keyword>
<evidence type="ECO:0000313" key="10">
    <source>
        <dbReference type="Proteomes" id="UP000182149"/>
    </source>
</evidence>
<keyword evidence="5 7" id="KW-1133">Transmembrane helix</keyword>
<evidence type="ECO:0000256" key="7">
    <source>
        <dbReference type="RuleBase" id="RU363032"/>
    </source>
</evidence>
<feature type="transmembrane region" description="Helical" evidence="7">
    <location>
        <begin position="20"/>
        <end position="43"/>
    </location>
</feature>
<evidence type="ECO:0000256" key="4">
    <source>
        <dbReference type="ARBA" id="ARBA00022692"/>
    </source>
</evidence>
<sequence length="289" mass="32309">MSVRRSGINPKKFEKSQIKFYIILAPFIAFMLLPIIFIFNHAFKPMEELFAFPPRFFVQRPSLENFNNLFKAAELSNIPLSRYIFNSVIVTAVVVVVSVFISALAAFALSKMDFKGKYVGMEINNAALMFVPTAVMIPRYLVINFMNLENNYLGHMLPLIAMPVGLFLIKQFIDQIPTELIEAAVVDGASQFTIFIKIILPLTKPAIATAALLIFQAVWNNIETSQLFMTTDSLRTLAFYLNTFASQTNNVVGQGIAAAASLIMFLPNLILFIILQSSVMNTMSHSGLK</sequence>
<keyword evidence="10" id="KW-1185">Reference proteome</keyword>
<feature type="transmembrane region" description="Helical" evidence="7">
    <location>
        <begin position="251"/>
        <end position="275"/>
    </location>
</feature>
<dbReference type="RefSeq" id="WP_245785373.1">
    <property type="nucleotide sequence ID" value="NZ_JBHSHF010000021.1"/>
</dbReference>
<dbReference type="Gene3D" id="1.10.3720.10">
    <property type="entry name" value="MetI-like"/>
    <property type="match status" value="1"/>
</dbReference>
<keyword evidence="4 7" id="KW-0812">Transmembrane</keyword>
<feature type="transmembrane region" description="Helical" evidence="7">
    <location>
        <begin position="152"/>
        <end position="173"/>
    </location>
</feature>
<feature type="transmembrane region" description="Helical" evidence="7">
    <location>
        <begin position="83"/>
        <end position="107"/>
    </location>
</feature>
<dbReference type="Pfam" id="PF00528">
    <property type="entry name" value="BPD_transp_1"/>
    <property type="match status" value="1"/>
</dbReference>
<reference evidence="9 10" key="1">
    <citation type="submission" date="2014-12" db="EMBL/GenBank/DDBJ databases">
        <title>Draft genome sequences of 29 type strains of Enterococci.</title>
        <authorList>
            <person name="Zhong Z."/>
            <person name="Sun Z."/>
            <person name="Liu W."/>
            <person name="Zhang W."/>
            <person name="Zhang H."/>
        </authorList>
    </citation>
    <scope>NUCLEOTIDE SEQUENCE [LARGE SCALE GENOMIC DNA]</scope>
    <source>
        <strain evidence="9 10">DSM 17690</strain>
    </source>
</reference>
<dbReference type="EMBL" id="JXKD01000006">
    <property type="protein sequence ID" value="OJG10732.1"/>
    <property type="molecule type" value="Genomic_DNA"/>
</dbReference>
<evidence type="ECO:0000256" key="5">
    <source>
        <dbReference type="ARBA" id="ARBA00022989"/>
    </source>
</evidence>
<dbReference type="Proteomes" id="UP000182149">
    <property type="component" value="Unassembled WGS sequence"/>
</dbReference>
<dbReference type="CDD" id="cd06261">
    <property type="entry name" value="TM_PBP2"/>
    <property type="match status" value="1"/>
</dbReference>